<dbReference type="eggNOG" id="COG3146">
    <property type="taxonomic scope" value="Bacteria"/>
</dbReference>
<dbReference type="AlphaFoldDB" id="A0A0F4PSU0"/>
<dbReference type="GeneID" id="58228918"/>
<reference evidence="1 2" key="1">
    <citation type="journal article" date="2015" name="BMC Genomics">
        <title>Genome mining reveals unlocked bioactive potential of marine Gram-negative bacteria.</title>
        <authorList>
            <person name="Machado H."/>
            <person name="Sonnenschein E.C."/>
            <person name="Melchiorsen J."/>
            <person name="Gram L."/>
        </authorList>
    </citation>
    <scope>NUCLEOTIDE SEQUENCE [LARGE SCALE GENOMIC DNA]</scope>
    <source>
        <strain evidence="1 2">S3137</strain>
    </source>
</reference>
<dbReference type="InterPro" id="IPR007434">
    <property type="entry name" value="FemAB-like"/>
</dbReference>
<dbReference type="Gene3D" id="3.40.630.30">
    <property type="match status" value="1"/>
</dbReference>
<protein>
    <recommendedName>
        <fullName evidence="3">N-acetyltransferase</fullName>
    </recommendedName>
</protein>
<dbReference type="PANTHER" id="PTHR47017">
    <property type="entry name" value="ACYL-COA"/>
    <property type="match status" value="1"/>
</dbReference>
<dbReference type="RefSeq" id="WP_045979415.1">
    <property type="nucleotide sequence ID" value="NZ_JXXY01000007.1"/>
</dbReference>
<dbReference type="Pfam" id="PF04339">
    <property type="entry name" value="FemAB_like"/>
    <property type="match status" value="1"/>
</dbReference>
<evidence type="ECO:0008006" key="3">
    <source>
        <dbReference type="Google" id="ProtNLM"/>
    </source>
</evidence>
<accession>A0A0F4PSU0</accession>
<gene>
    <name evidence="1" type="ORF">TW72_10485</name>
</gene>
<name>A0A0F4PSU0_9GAMM</name>
<organism evidence="1 2">
    <name type="scientific">Pseudoalteromonas ruthenica</name>
    <dbReference type="NCBI Taxonomy" id="151081"/>
    <lineage>
        <taxon>Bacteria</taxon>
        <taxon>Pseudomonadati</taxon>
        <taxon>Pseudomonadota</taxon>
        <taxon>Gammaproteobacteria</taxon>
        <taxon>Alteromonadales</taxon>
        <taxon>Pseudoalteromonadaceae</taxon>
        <taxon>Pseudoalteromonas</taxon>
    </lineage>
</organism>
<evidence type="ECO:0000313" key="1">
    <source>
        <dbReference type="EMBL" id="KJY99294.1"/>
    </source>
</evidence>
<dbReference type="PANTHER" id="PTHR47017:SF1">
    <property type="entry name" value="ACYL-COA"/>
    <property type="match status" value="1"/>
</dbReference>
<evidence type="ECO:0000313" key="2">
    <source>
        <dbReference type="Proteomes" id="UP000033664"/>
    </source>
</evidence>
<dbReference type="Proteomes" id="UP000033664">
    <property type="component" value="Unassembled WGS sequence"/>
</dbReference>
<dbReference type="PATRIC" id="fig|151081.8.peg.1936"/>
<dbReference type="EMBL" id="JXXZ01000008">
    <property type="protein sequence ID" value="KJY99294.1"/>
    <property type="molecule type" value="Genomic_DNA"/>
</dbReference>
<proteinExistence type="predicted"/>
<keyword evidence="2" id="KW-1185">Reference proteome</keyword>
<dbReference type="SUPFAM" id="SSF55729">
    <property type="entry name" value="Acyl-CoA N-acyltransferases (Nat)"/>
    <property type="match status" value="1"/>
</dbReference>
<comment type="caution">
    <text evidence="1">The sequence shown here is derived from an EMBL/GenBank/DDBJ whole genome shotgun (WGS) entry which is preliminary data.</text>
</comment>
<dbReference type="OrthoDB" id="9776898at2"/>
<dbReference type="InterPro" id="IPR016181">
    <property type="entry name" value="Acyl_CoA_acyltransferase"/>
</dbReference>
<sequence>MTALTHRFFTSVTEVGQPTWQRFFSAHPFSQYSFIYALEQSGSACAQSGWQPYHLGLYRGEQLVALCIGYIKSHSYGEYVFDWSIAEAYQQYGFDYYPKWLSAIPFTPITGPRIAYRDIDPQQAAIALANALDHEAEQQQWSGWHINFYNDDVSQHLAHPPLLKRQTVQFQWRNHGYNNFGHFCSALKSRKRKQVLKERAQIAAQQLQVQVHQGREISPELMHAMIRFYQQTYLKRSGHLGYLTANFFTQLLTLMADHLVIISAWHQGTIVAASLYLRDQQTLYGRYWGCDEQFQHLHFELCYYQGIELCINEGLTTFNSGAQGEHKIARGFAPIFTHSCHRFCDSPFTAALTDFVARESAQLDLYRQQCLALSPFKVQ</sequence>